<dbReference type="InterPro" id="IPR044543">
    <property type="entry name" value="YHJQ-like"/>
</dbReference>
<gene>
    <name evidence="1" type="ORF">SAMN04489868_10233</name>
</gene>
<dbReference type="Proteomes" id="UP000198668">
    <property type="component" value="Unassembled WGS sequence"/>
</dbReference>
<accession>A0A1I3AV97</accession>
<dbReference type="CDD" id="cd08026">
    <property type="entry name" value="DUF326"/>
    <property type="match status" value="1"/>
</dbReference>
<protein>
    <submittedName>
        <fullName evidence="1">Uncharacterized protein</fullName>
    </submittedName>
</protein>
<dbReference type="Pfam" id="PF03860">
    <property type="entry name" value="Csp"/>
    <property type="match status" value="1"/>
</dbReference>
<evidence type="ECO:0000313" key="2">
    <source>
        <dbReference type="Proteomes" id="UP000198668"/>
    </source>
</evidence>
<dbReference type="EMBL" id="FOQE01000002">
    <property type="protein sequence ID" value="SFH54007.1"/>
    <property type="molecule type" value="Genomic_DNA"/>
</dbReference>
<sequence>MDHQLKEIAQKAFECQQVCNECFDACLKEEDVKMMVDCIRLDRECADICALVATFASRESSVKHDLIQLCATICQACGKECEKHEAEHCQRCAKACKECAELCRSYTA</sequence>
<organism evidence="1 2">
    <name type="scientific">Pisciglobus halotolerans</name>
    <dbReference type="NCBI Taxonomy" id="745365"/>
    <lineage>
        <taxon>Bacteria</taxon>
        <taxon>Bacillati</taxon>
        <taxon>Bacillota</taxon>
        <taxon>Bacilli</taxon>
        <taxon>Lactobacillales</taxon>
        <taxon>Carnobacteriaceae</taxon>
    </lineage>
</organism>
<evidence type="ECO:0000313" key="1">
    <source>
        <dbReference type="EMBL" id="SFH54007.1"/>
    </source>
</evidence>
<dbReference type="RefSeq" id="WP_047391413.1">
    <property type="nucleotide sequence ID" value="NZ_FOQE01000002.1"/>
</dbReference>
<dbReference type="OrthoDB" id="5396211at2"/>
<reference evidence="1 2" key="1">
    <citation type="submission" date="2016-10" db="EMBL/GenBank/DDBJ databases">
        <authorList>
            <person name="de Groot N.N."/>
        </authorList>
    </citation>
    <scope>NUCLEOTIDE SEQUENCE [LARGE SCALE GENOMIC DNA]</scope>
    <source>
        <strain evidence="1 2">DSM 27630</strain>
    </source>
</reference>
<dbReference type="AlphaFoldDB" id="A0A1I3AV97"/>
<dbReference type="PANTHER" id="PTHR37310:SF1">
    <property type="entry name" value="CYTOPLASMIC PROTEIN"/>
    <property type="match status" value="1"/>
</dbReference>
<name>A0A1I3AV97_9LACT</name>
<proteinExistence type="predicted"/>
<dbReference type="InterPro" id="IPR005560">
    <property type="entry name" value="Csp_YhjQ"/>
</dbReference>
<keyword evidence="2" id="KW-1185">Reference proteome</keyword>
<dbReference type="PANTHER" id="PTHR37310">
    <property type="entry name" value="CYTOPLASMIC PROTEIN-RELATED"/>
    <property type="match status" value="1"/>
</dbReference>
<dbReference type="Gene3D" id="1.20.1270.360">
    <property type="match status" value="1"/>
</dbReference>